<accession>A0AAW0C6L4</accession>
<reference evidence="2 3" key="1">
    <citation type="journal article" date="2024" name="J Genomics">
        <title>Draft genome sequencing and assembly of Favolaschia claudopus CIRM-BRFM 2984 isolated from oak limbs.</title>
        <authorList>
            <person name="Navarro D."/>
            <person name="Drula E."/>
            <person name="Chaduli D."/>
            <person name="Cazenave R."/>
            <person name="Ahrendt S."/>
            <person name="Wang J."/>
            <person name="Lipzen A."/>
            <person name="Daum C."/>
            <person name="Barry K."/>
            <person name="Grigoriev I.V."/>
            <person name="Favel A."/>
            <person name="Rosso M.N."/>
            <person name="Martin F."/>
        </authorList>
    </citation>
    <scope>NUCLEOTIDE SEQUENCE [LARGE SCALE GENOMIC DNA]</scope>
    <source>
        <strain evidence="2 3">CIRM-BRFM 2984</strain>
    </source>
</reference>
<proteinExistence type="predicted"/>
<feature type="region of interest" description="Disordered" evidence="1">
    <location>
        <begin position="67"/>
        <end position="118"/>
    </location>
</feature>
<evidence type="ECO:0000256" key="1">
    <source>
        <dbReference type="SAM" id="MobiDB-lite"/>
    </source>
</evidence>
<protein>
    <submittedName>
        <fullName evidence="2">Uncharacterized protein</fullName>
    </submittedName>
</protein>
<sequence>MVKVSMRRQRLFHDNSMSTFEPVSKDGSEAPWCLNCKNDDHAHWGCYFVLDDPDHWFGNKETNLSSITEGILGKPWNRKEARPSGPPTATSNQGRRTGGSTGGKRGAQAPPPGRRGGR</sequence>
<dbReference type="EMBL" id="JAWWNJ010000020">
    <property type="protein sequence ID" value="KAK7034954.1"/>
    <property type="molecule type" value="Genomic_DNA"/>
</dbReference>
<evidence type="ECO:0000313" key="3">
    <source>
        <dbReference type="Proteomes" id="UP001362999"/>
    </source>
</evidence>
<feature type="compositionally biased region" description="Gly residues" evidence="1">
    <location>
        <begin position="96"/>
        <end position="105"/>
    </location>
</feature>
<organism evidence="2 3">
    <name type="scientific">Favolaschia claudopus</name>
    <dbReference type="NCBI Taxonomy" id="2862362"/>
    <lineage>
        <taxon>Eukaryota</taxon>
        <taxon>Fungi</taxon>
        <taxon>Dikarya</taxon>
        <taxon>Basidiomycota</taxon>
        <taxon>Agaricomycotina</taxon>
        <taxon>Agaricomycetes</taxon>
        <taxon>Agaricomycetidae</taxon>
        <taxon>Agaricales</taxon>
        <taxon>Marasmiineae</taxon>
        <taxon>Mycenaceae</taxon>
        <taxon>Favolaschia</taxon>
    </lineage>
</organism>
<name>A0AAW0C6L4_9AGAR</name>
<comment type="caution">
    <text evidence="2">The sequence shown here is derived from an EMBL/GenBank/DDBJ whole genome shotgun (WGS) entry which is preliminary data.</text>
</comment>
<feature type="compositionally biased region" description="Pro residues" evidence="1">
    <location>
        <begin position="109"/>
        <end position="118"/>
    </location>
</feature>
<dbReference type="Proteomes" id="UP001362999">
    <property type="component" value="Unassembled WGS sequence"/>
</dbReference>
<dbReference type="AlphaFoldDB" id="A0AAW0C6L4"/>
<keyword evidence="3" id="KW-1185">Reference proteome</keyword>
<evidence type="ECO:0000313" key="2">
    <source>
        <dbReference type="EMBL" id="KAK7034954.1"/>
    </source>
</evidence>
<gene>
    <name evidence="2" type="ORF">R3P38DRAFT_2912139</name>
</gene>